<keyword evidence="1" id="KW-0732">Signal</keyword>
<gene>
    <name evidence="2" type="ORF">SHI21_13745</name>
</gene>
<dbReference type="RefSeq" id="WP_323577227.1">
    <property type="nucleotide sequence ID" value="NZ_JAYGJQ010000002.1"/>
</dbReference>
<comment type="caution">
    <text evidence="2">The sequence shown here is derived from an EMBL/GenBank/DDBJ whole genome shotgun (WGS) entry which is preliminary data.</text>
</comment>
<accession>A0ABU5VW34</accession>
<protein>
    <submittedName>
        <fullName evidence="2">Uncharacterized protein</fullName>
    </submittedName>
</protein>
<name>A0ABU5VW34_9BACT</name>
<keyword evidence="3" id="KW-1185">Reference proteome</keyword>
<feature type="signal peptide" evidence="1">
    <location>
        <begin position="1"/>
        <end position="23"/>
    </location>
</feature>
<sequence>MKKTLSLLSLATLITAFSGMAHAENLFVNNQMRSMNGVQVTVTEKDEVKDSVCLMPNSMAYLNNYEPGHVYEIKAEVKDGYGCDGRAINTFSQELNMYSKDMQADINDNQITISVKY</sequence>
<organism evidence="2 3">
    <name type="scientific">Bacteriovorax antarcticus</name>
    <dbReference type="NCBI Taxonomy" id="3088717"/>
    <lineage>
        <taxon>Bacteria</taxon>
        <taxon>Pseudomonadati</taxon>
        <taxon>Bdellovibrionota</taxon>
        <taxon>Bacteriovoracia</taxon>
        <taxon>Bacteriovoracales</taxon>
        <taxon>Bacteriovoracaceae</taxon>
        <taxon>Bacteriovorax</taxon>
    </lineage>
</organism>
<feature type="chain" id="PRO_5045568634" evidence="1">
    <location>
        <begin position="24"/>
        <end position="117"/>
    </location>
</feature>
<dbReference type="Proteomes" id="UP001302274">
    <property type="component" value="Unassembled WGS sequence"/>
</dbReference>
<reference evidence="2 3" key="1">
    <citation type="submission" date="2023-11" db="EMBL/GenBank/DDBJ databases">
        <title>A Novel Polar Bacteriovorax (B. antarcticus) Isolated from the Biocrust in Antarctica.</title>
        <authorList>
            <person name="Mun W."/>
            <person name="Choi S.Y."/>
            <person name="Mitchell R.J."/>
        </authorList>
    </citation>
    <scope>NUCLEOTIDE SEQUENCE [LARGE SCALE GENOMIC DNA]</scope>
    <source>
        <strain evidence="2 3">PP10</strain>
    </source>
</reference>
<evidence type="ECO:0000256" key="1">
    <source>
        <dbReference type="SAM" id="SignalP"/>
    </source>
</evidence>
<evidence type="ECO:0000313" key="3">
    <source>
        <dbReference type="Proteomes" id="UP001302274"/>
    </source>
</evidence>
<dbReference type="EMBL" id="JAYGJQ010000002">
    <property type="protein sequence ID" value="MEA9357283.1"/>
    <property type="molecule type" value="Genomic_DNA"/>
</dbReference>
<evidence type="ECO:0000313" key="2">
    <source>
        <dbReference type="EMBL" id="MEA9357283.1"/>
    </source>
</evidence>
<proteinExistence type="predicted"/>